<dbReference type="SMART" id="SM00091">
    <property type="entry name" value="PAS"/>
    <property type="match status" value="1"/>
</dbReference>
<keyword evidence="3" id="KW-0238">DNA-binding</keyword>
<dbReference type="FunFam" id="3.30.450.20:FF:000074">
    <property type="entry name" value="Aryl hydrocarbon receptor"/>
    <property type="match status" value="1"/>
</dbReference>
<evidence type="ECO:0000256" key="4">
    <source>
        <dbReference type="ARBA" id="ARBA00023163"/>
    </source>
</evidence>
<dbReference type="GO" id="GO:0004879">
    <property type="term" value="F:nuclear receptor activity"/>
    <property type="evidence" value="ECO:0007669"/>
    <property type="project" value="TreeGrafter"/>
</dbReference>
<dbReference type="GO" id="GO:0006805">
    <property type="term" value="P:xenobiotic metabolic process"/>
    <property type="evidence" value="ECO:0007669"/>
    <property type="project" value="InterPro"/>
</dbReference>
<dbReference type="InterPro" id="IPR013767">
    <property type="entry name" value="PAS_fold"/>
</dbReference>
<dbReference type="GO" id="GO:0000976">
    <property type="term" value="F:transcription cis-regulatory region binding"/>
    <property type="evidence" value="ECO:0007669"/>
    <property type="project" value="TreeGrafter"/>
</dbReference>
<evidence type="ECO:0000313" key="8">
    <source>
        <dbReference type="Proteomes" id="UP000762676"/>
    </source>
</evidence>
<name>A0AAV4I4M1_9GAST</name>
<evidence type="ECO:0000313" key="7">
    <source>
        <dbReference type="EMBL" id="GFS05399.1"/>
    </source>
</evidence>
<reference evidence="7 8" key="1">
    <citation type="journal article" date="2021" name="Elife">
        <title>Chloroplast acquisition without the gene transfer in kleptoplastic sea slugs, Plakobranchus ocellatus.</title>
        <authorList>
            <person name="Maeda T."/>
            <person name="Takahashi S."/>
            <person name="Yoshida T."/>
            <person name="Shimamura S."/>
            <person name="Takaki Y."/>
            <person name="Nagai Y."/>
            <person name="Toyoda A."/>
            <person name="Suzuki Y."/>
            <person name="Arimoto A."/>
            <person name="Ishii H."/>
            <person name="Satoh N."/>
            <person name="Nishiyama T."/>
            <person name="Hasebe M."/>
            <person name="Maruyama T."/>
            <person name="Minagawa J."/>
            <person name="Obokata J."/>
            <person name="Shigenobu S."/>
        </authorList>
    </citation>
    <scope>NUCLEOTIDE SEQUENCE [LARGE SCALE GENOMIC DNA]</scope>
</reference>
<keyword evidence="2" id="KW-0805">Transcription regulation</keyword>
<dbReference type="Gene3D" id="3.30.450.20">
    <property type="entry name" value="PAS domain"/>
    <property type="match status" value="1"/>
</dbReference>
<dbReference type="PROSITE" id="PS50112">
    <property type="entry name" value="PAS"/>
    <property type="match status" value="1"/>
</dbReference>
<sequence>MTSRNIQSPRTKRGRWLKDNLHLRRTSKQDQTRQISVHCYKVEPAACWRCTRQLYQCPCDSGDPASPDPEACDLIELSTGLPSVHQSYGHPSHPSWPSKTLAGSERDRRLAESFLSGRLDLDLAQPSGSPAGFTARAPASPRVLPVRYGIESHLMNRSHLFLEPGFSEGESILQALYGFLFVVTCDGEVFFASRTVEQYLGFHQSDIIHQSVMELIHSEDREEFKRQLTWNSLLPGEKSGISLHEIMLPENAAHLHRSFTVRFRCLLDNTSGFITLEINGWIRVLHGQGPHSEEPQLALFATCSPFGPLSLFDIPSREMTFKTKHKMDFSPVTMDSRSVDVLKKL</sequence>
<dbReference type="PANTHER" id="PTHR10649">
    <property type="entry name" value="ARYL HYDROCARBON RECEPTOR"/>
    <property type="match status" value="1"/>
</dbReference>
<evidence type="ECO:0000256" key="2">
    <source>
        <dbReference type="ARBA" id="ARBA00023015"/>
    </source>
</evidence>
<evidence type="ECO:0000256" key="1">
    <source>
        <dbReference type="ARBA" id="ARBA00004123"/>
    </source>
</evidence>
<dbReference type="Pfam" id="PF00989">
    <property type="entry name" value="PAS"/>
    <property type="match status" value="1"/>
</dbReference>
<dbReference type="CDD" id="cd00130">
    <property type="entry name" value="PAS"/>
    <property type="match status" value="1"/>
</dbReference>
<comment type="subcellular location">
    <subcellularLocation>
        <location evidence="1">Nucleus</location>
    </subcellularLocation>
</comment>
<dbReference type="PANTHER" id="PTHR10649:SF12">
    <property type="entry name" value="SPINELESS, ISOFORM C"/>
    <property type="match status" value="1"/>
</dbReference>
<keyword evidence="7" id="KW-0675">Receptor</keyword>
<dbReference type="GO" id="GO:0034751">
    <property type="term" value="C:aryl hydrocarbon receptor complex"/>
    <property type="evidence" value="ECO:0007669"/>
    <property type="project" value="TreeGrafter"/>
</dbReference>
<dbReference type="AlphaFoldDB" id="A0AAV4I4M1"/>
<keyword evidence="8" id="KW-1185">Reference proteome</keyword>
<gene>
    <name evidence="7" type="ORF">ElyMa_002937100</name>
</gene>
<accession>A0AAV4I4M1</accession>
<keyword evidence="5" id="KW-0539">Nucleus</keyword>
<dbReference type="EMBL" id="BMAT01006063">
    <property type="protein sequence ID" value="GFS05399.1"/>
    <property type="molecule type" value="Genomic_DNA"/>
</dbReference>
<dbReference type="InterPro" id="IPR035965">
    <property type="entry name" value="PAS-like_dom_sf"/>
</dbReference>
<dbReference type="InterPro" id="IPR039091">
    <property type="entry name" value="AHR/AHRR"/>
</dbReference>
<protein>
    <submittedName>
        <fullName evidence="7">Aryl hydrocarbon receptor</fullName>
    </submittedName>
</protein>
<dbReference type="GO" id="GO:0005634">
    <property type="term" value="C:nucleus"/>
    <property type="evidence" value="ECO:0007669"/>
    <property type="project" value="UniProtKB-SubCell"/>
</dbReference>
<keyword evidence="4" id="KW-0804">Transcription</keyword>
<comment type="caution">
    <text evidence="7">The sequence shown here is derived from an EMBL/GenBank/DDBJ whole genome shotgun (WGS) entry which is preliminary data.</text>
</comment>
<organism evidence="7 8">
    <name type="scientific">Elysia marginata</name>
    <dbReference type="NCBI Taxonomy" id="1093978"/>
    <lineage>
        <taxon>Eukaryota</taxon>
        <taxon>Metazoa</taxon>
        <taxon>Spiralia</taxon>
        <taxon>Lophotrochozoa</taxon>
        <taxon>Mollusca</taxon>
        <taxon>Gastropoda</taxon>
        <taxon>Heterobranchia</taxon>
        <taxon>Euthyneura</taxon>
        <taxon>Panpulmonata</taxon>
        <taxon>Sacoglossa</taxon>
        <taxon>Placobranchoidea</taxon>
        <taxon>Plakobranchidae</taxon>
        <taxon>Elysia</taxon>
    </lineage>
</organism>
<dbReference type="Proteomes" id="UP000762676">
    <property type="component" value="Unassembled WGS sequence"/>
</dbReference>
<evidence type="ECO:0000256" key="5">
    <source>
        <dbReference type="ARBA" id="ARBA00023242"/>
    </source>
</evidence>
<dbReference type="SUPFAM" id="SSF55785">
    <property type="entry name" value="PYP-like sensor domain (PAS domain)"/>
    <property type="match status" value="1"/>
</dbReference>
<evidence type="ECO:0000256" key="3">
    <source>
        <dbReference type="ARBA" id="ARBA00023125"/>
    </source>
</evidence>
<proteinExistence type="predicted"/>
<feature type="domain" description="PAS" evidence="6">
    <location>
        <begin position="172"/>
        <end position="237"/>
    </location>
</feature>
<evidence type="ECO:0000259" key="6">
    <source>
        <dbReference type="PROSITE" id="PS50112"/>
    </source>
</evidence>
<dbReference type="InterPro" id="IPR000014">
    <property type="entry name" value="PAS"/>
</dbReference>